<proteinExistence type="predicted"/>
<name>A0ABR2H4E0_9EUKA</name>
<evidence type="ECO:0000313" key="3">
    <source>
        <dbReference type="Proteomes" id="UP001470230"/>
    </source>
</evidence>
<reference evidence="2 3" key="1">
    <citation type="submission" date="2024-04" db="EMBL/GenBank/DDBJ databases">
        <title>Tritrichomonas musculus Genome.</title>
        <authorList>
            <person name="Alves-Ferreira E."/>
            <person name="Grigg M."/>
            <person name="Lorenzi H."/>
            <person name="Galac M."/>
        </authorList>
    </citation>
    <scope>NUCLEOTIDE SEQUENCE [LARGE SCALE GENOMIC DNA]</scope>
    <source>
        <strain evidence="2 3">EAF2021</strain>
    </source>
</reference>
<dbReference type="Proteomes" id="UP001470230">
    <property type="component" value="Unassembled WGS sequence"/>
</dbReference>
<keyword evidence="3" id="KW-1185">Reference proteome</keyword>
<sequence length="182" mass="21108">MKPKNVIGPGKRANNIPHFRKIIFEDESNFYIFDIRNRLKLKDSDAIVIPRKRKSNETGNAFVINKNTAFNISEENLTGTTNTLEKNQNKIPNIFKDKIQVATCISGEITNSKPRIIDKHQIQDTGPDEKHENQDLTELNDDDLGNGIILNNDSYLMDQNYFSFNENDYFKQFDEFNDDLNF</sequence>
<accession>A0ABR2H4E0</accession>
<feature type="region of interest" description="Disordered" evidence="1">
    <location>
        <begin position="123"/>
        <end position="142"/>
    </location>
</feature>
<evidence type="ECO:0000313" key="2">
    <source>
        <dbReference type="EMBL" id="KAK8841087.1"/>
    </source>
</evidence>
<protein>
    <submittedName>
        <fullName evidence="2">Uncharacterized protein</fullName>
    </submittedName>
</protein>
<organism evidence="2 3">
    <name type="scientific">Tritrichomonas musculus</name>
    <dbReference type="NCBI Taxonomy" id="1915356"/>
    <lineage>
        <taxon>Eukaryota</taxon>
        <taxon>Metamonada</taxon>
        <taxon>Parabasalia</taxon>
        <taxon>Tritrichomonadida</taxon>
        <taxon>Tritrichomonadidae</taxon>
        <taxon>Tritrichomonas</taxon>
    </lineage>
</organism>
<evidence type="ECO:0000256" key="1">
    <source>
        <dbReference type="SAM" id="MobiDB-lite"/>
    </source>
</evidence>
<dbReference type="EMBL" id="JAPFFF010000043">
    <property type="protein sequence ID" value="KAK8841087.1"/>
    <property type="molecule type" value="Genomic_DNA"/>
</dbReference>
<comment type="caution">
    <text evidence="2">The sequence shown here is derived from an EMBL/GenBank/DDBJ whole genome shotgun (WGS) entry which is preliminary data.</text>
</comment>
<gene>
    <name evidence="2" type="ORF">M9Y10_027928</name>
</gene>
<feature type="compositionally biased region" description="Basic and acidic residues" evidence="1">
    <location>
        <begin position="123"/>
        <end position="134"/>
    </location>
</feature>